<reference evidence="3" key="1">
    <citation type="submission" date="2018-03" db="EMBL/GenBank/DDBJ databases">
        <title>Ecological and genomic features of two cosmopolitan and abundant freshwater picocyanobacteria.</title>
        <authorList>
            <person name="Cabello-Yeves P.J."/>
            <person name="Picazo A."/>
            <person name="Camacho A."/>
            <person name="Callieri C."/>
            <person name="Rosselli R."/>
            <person name="Roda-Garcia J."/>
            <person name="Coutinho F.H."/>
            <person name="Rodriguez-Valera F."/>
        </authorList>
    </citation>
    <scope>NUCLEOTIDE SEQUENCE [LARGE SCALE GENOMIC DNA]</scope>
    <source>
        <strain evidence="3">Tous</strain>
    </source>
</reference>
<dbReference type="AlphaFoldDB" id="A0A2P7ECL3"/>
<evidence type="ECO:0000313" key="3">
    <source>
        <dbReference type="Proteomes" id="UP000240206"/>
    </source>
</evidence>
<evidence type="ECO:0000259" key="1">
    <source>
        <dbReference type="SMART" id="SM00732"/>
    </source>
</evidence>
<dbReference type="SMART" id="SM00732">
    <property type="entry name" value="YqgFc"/>
    <property type="match status" value="1"/>
</dbReference>
<comment type="caution">
    <text evidence="2">The sequence shown here is derived from an EMBL/GenBank/DDBJ whole genome shotgun (WGS) entry which is preliminary data.</text>
</comment>
<keyword evidence="3" id="KW-1185">Reference proteome</keyword>
<protein>
    <submittedName>
        <fullName evidence="2">Resolvase</fullName>
    </submittedName>
</protein>
<dbReference type="InterPro" id="IPR012337">
    <property type="entry name" value="RNaseH-like_sf"/>
</dbReference>
<dbReference type="EMBL" id="PXVC01000060">
    <property type="protein sequence ID" value="PSI00957.1"/>
    <property type="molecule type" value="Genomic_DNA"/>
</dbReference>
<dbReference type="RefSeq" id="WP_106500558.1">
    <property type="nucleotide sequence ID" value="NZ_PXVC01000060.1"/>
</dbReference>
<name>A0A2P7ECL3_9SYNE</name>
<feature type="domain" description="YqgF/RNase H-like" evidence="1">
    <location>
        <begin position="10"/>
        <end position="97"/>
    </location>
</feature>
<dbReference type="GO" id="GO:0006139">
    <property type="term" value="P:nucleobase-containing compound metabolic process"/>
    <property type="evidence" value="ECO:0007669"/>
    <property type="project" value="InterPro"/>
</dbReference>
<proteinExistence type="predicted"/>
<dbReference type="InterPro" id="IPR006641">
    <property type="entry name" value="YqgF/RNaseH-like_dom"/>
</dbReference>
<sequence length="145" mass="15727">MTATTPTAGGHWIGLDPGRSKCGLVRTDISGQQVQDLLVCTPQESWDWLQHWCHSCSVKGLVLGDGTGSGPWQQAIGDALPELTVVLQPEAGSTLAARGRYWQLFPPRNLWKLLPEGLRLPPRPLDDLAALVLLEAHLGHRLGLA</sequence>
<evidence type="ECO:0000313" key="2">
    <source>
        <dbReference type="EMBL" id="PSI00957.1"/>
    </source>
</evidence>
<organism evidence="2 3">
    <name type="scientific">Synechococcus lacustris str. Tous</name>
    <dbReference type="NCBI Taxonomy" id="1910958"/>
    <lineage>
        <taxon>Bacteria</taxon>
        <taxon>Bacillati</taxon>
        <taxon>Cyanobacteriota</taxon>
        <taxon>Cyanophyceae</taxon>
        <taxon>Synechococcales</taxon>
        <taxon>Synechococcaceae</taxon>
        <taxon>Synechococcus</taxon>
    </lineage>
</organism>
<dbReference type="Proteomes" id="UP000240206">
    <property type="component" value="Unassembled WGS sequence"/>
</dbReference>
<gene>
    <name evidence="2" type="ORF">C7K08_10410</name>
</gene>
<dbReference type="SUPFAM" id="SSF53098">
    <property type="entry name" value="Ribonuclease H-like"/>
    <property type="match status" value="1"/>
</dbReference>
<accession>A0A2P7ECL3</accession>
<dbReference type="STRING" id="1910958.BTM30_01610"/>